<dbReference type="InterPro" id="IPR042100">
    <property type="entry name" value="Bug_dom1"/>
</dbReference>
<evidence type="ECO:0000256" key="2">
    <source>
        <dbReference type="SAM" id="SignalP"/>
    </source>
</evidence>
<reference evidence="3 4" key="1">
    <citation type="submission" date="2016-03" db="EMBL/GenBank/DDBJ databases">
        <authorList>
            <consortium name="Pathogen Informatics"/>
        </authorList>
    </citation>
    <scope>NUCLEOTIDE SEQUENCE [LARGE SCALE GENOMIC DNA]</scope>
    <source>
        <strain evidence="3 4">NCTC13364</strain>
    </source>
</reference>
<keyword evidence="2" id="KW-0732">Signal</keyword>
<dbReference type="EMBL" id="FKBS01000014">
    <property type="protein sequence ID" value="SAI30045.1"/>
    <property type="molecule type" value="Genomic_DNA"/>
</dbReference>
<name>A0A157P8W8_9BORD</name>
<dbReference type="PROSITE" id="PS51257">
    <property type="entry name" value="PROKAR_LIPOPROTEIN"/>
    <property type="match status" value="1"/>
</dbReference>
<feature type="signal peptide" evidence="2">
    <location>
        <begin position="1"/>
        <end position="23"/>
    </location>
</feature>
<dbReference type="Gene3D" id="3.40.190.150">
    <property type="entry name" value="Bordetella uptake gene, domain 1"/>
    <property type="match status" value="1"/>
</dbReference>
<comment type="similarity">
    <text evidence="1">Belongs to the UPF0065 (bug) family.</text>
</comment>
<dbReference type="Proteomes" id="UP000077037">
    <property type="component" value="Unassembled WGS sequence"/>
</dbReference>
<protein>
    <submittedName>
        <fullName evidence="3">Putattive exported protein</fullName>
    </submittedName>
</protein>
<evidence type="ECO:0000256" key="1">
    <source>
        <dbReference type="ARBA" id="ARBA00006987"/>
    </source>
</evidence>
<sequence length="321" mass="33699">MTRFARLLPMLASALFACSAAHAADWPTRPITLIVPFAVGGSTDATARLLAERLGKELNQPVVVDNRPGAGGNIGGALVAKAAPDGYTLLLATSTMTTNVSLYKNMGFDVRKDLVPVSQVALIPNVLVVNKDMPAGNLSEFVSYVRGNKGPVNYGSAGNGSSQHLSGALFNNMAQGHMTHVPYKGGAPANTDLLAGQIQAVFAPLVEVLPFIDGGKLRALAVTTQERSPRLPDVPAVREALPGYEVVLWNGVFAPAGTPPRVTDKLAKAIRSVTQDASVRKTLAEQGSIPVGSDPASFKKVVDSEIEKWGKLVQVSGARID</sequence>
<dbReference type="OrthoDB" id="8955500at2"/>
<dbReference type="SUPFAM" id="SSF53850">
    <property type="entry name" value="Periplasmic binding protein-like II"/>
    <property type="match status" value="1"/>
</dbReference>
<dbReference type="Gene3D" id="3.40.190.10">
    <property type="entry name" value="Periplasmic binding protein-like II"/>
    <property type="match status" value="1"/>
</dbReference>
<dbReference type="InterPro" id="IPR005064">
    <property type="entry name" value="BUG"/>
</dbReference>
<feature type="chain" id="PRO_5007614810" evidence="2">
    <location>
        <begin position="24"/>
        <end position="321"/>
    </location>
</feature>
<organism evidence="3 4">
    <name type="scientific">Bordetella ansorpii</name>
    <dbReference type="NCBI Taxonomy" id="288768"/>
    <lineage>
        <taxon>Bacteria</taxon>
        <taxon>Pseudomonadati</taxon>
        <taxon>Pseudomonadota</taxon>
        <taxon>Betaproteobacteria</taxon>
        <taxon>Burkholderiales</taxon>
        <taxon>Alcaligenaceae</taxon>
        <taxon>Bordetella</taxon>
    </lineage>
</organism>
<dbReference type="CDD" id="cd13578">
    <property type="entry name" value="PBP2_Bug27"/>
    <property type="match status" value="1"/>
</dbReference>
<evidence type="ECO:0000313" key="3">
    <source>
        <dbReference type="EMBL" id="SAI30045.1"/>
    </source>
</evidence>
<gene>
    <name evidence="3" type="ORF">SAMEA1982600_02387</name>
</gene>
<dbReference type="PANTHER" id="PTHR42928">
    <property type="entry name" value="TRICARBOXYLATE-BINDING PROTEIN"/>
    <property type="match status" value="1"/>
</dbReference>
<dbReference type="RefSeq" id="WP_066412202.1">
    <property type="nucleotide sequence ID" value="NZ_FKBS01000014.1"/>
</dbReference>
<dbReference type="AlphaFoldDB" id="A0A157P8W8"/>
<evidence type="ECO:0000313" key="4">
    <source>
        <dbReference type="Proteomes" id="UP000077037"/>
    </source>
</evidence>
<dbReference type="PANTHER" id="PTHR42928:SF5">
    <property type="entry name" value="BLR1237 PROTEIN"/>
    <property type="match status" value="1"/>
</dbReference>
<dbReference type="PIRSF" id="PIRSF017082">
    <property type="entry name" value="YflP"/>
    <property type="match status" value="1"/>
</dbReference>
<accession>A0A157P8W8</accession>
<proteinExistence type="inferred from homology"/>
<dbReference type="Pfam" id="PF03401">
    <property type="entry name" value="TctC"/>
    <property type="match status" value="1"/>
</dbReference>